<evidence type="ECO:0000256" key="1">
    <source>
        <dbReference type="ARBA" id="ARBA00022729"/>
    </source>
</evidence>
<evidence type="ECO:0000256" key="3">
    <source>
        <dbReference type="SAM" id="SignalP"/>
    </source>
</evidence>
<proteinExistence type="predicted"/>
<dbReference type="GO" id="GO:0019867">
    <property type="term" value="C:outer membrane"/>
    <property type="evidence" value="ECO:0007669"/>
    <property type="project" value="InterPro"/>
</dbReference>
<accession>A0A6P2NVN5</accession>
<dbReference type="AlphaFoldDB" id="A0A6P2NVN5"/>
<gene>
    <name evidence="5" type="ORF">BLA6863_04751</name>
</gene>
<keyword evidence="2" id="KW-0472">Membrane</keyword>
<feature type="domain" description="Outer membrane protein assembly factor BamE" evidence="4">
    <location>
        <begin position="56"/>
        <end position="123"/>
    </location>
</feature>
<keyword evidence="5" id="KW-0449">Lipoprotein</keyword>
<feature type="signal peptide" evidence="3">
    <location>
        <begin position="1"/>
        <end position="26"/>
    </location>
</feature>
<dbReference type="EMBL" id="CABVPY010000033">
    <property type="protein sequence ID" value="VWB98972.1"/>
    <property type="molecule type" value="Genomic_DNA"/>
</dbReference>
<evidence type="ECO:0000313" key="5">
    <source>
        <dbReference type="EMBL" id="VWB98972.1"/>
    </source>
</evidence>
<keyword evidence="1 3" id="KW-0732">Signal</keyword>
<dbReference type="PROSITE" id="PS51257">
    <property type="entry name" value="PROKAR_LIPOPROTEIN"/>
    <property type="match status" value="1"/>
</dbReference>
<evidence type="ECO:0000259" key="4">
    <source>
        <dbReference type="Pfam" id="PF04355"/>
    </source>
</evidence>
<protein>
    <submittedName>
        <fullName evidence="5">SmpA/OmlA family lipoprotein</fullName>
    </submittedName>
</protein>
<sequence>MHNQHTRVSGRAVRTAAAACLAVALAGCGSLSTVTPEGTTDQAVFPDVSHATVKDGSWPNLDSLRSVRSGMSKAQLYELLGTPHFSEGLMGVREWDYLFHLPSASGPIQCQYKVLFDQDRLARTFLWKPESCAGALEQAGRP</sequence>
<organism evidence="5 6">
    <name type="scientific">Burkholderia lata (strain ATCC 17760 / DSM 23089 / LMG 22485 / NCIMB 9086 / R18194 / 383)</name>
    <dbReference type="NCBI Taxonomy" id="482957"/>
    <lineage>
        <taxon>Bacteria</taxon>
        <taxon>Pseudomonadati</taxon>
        <taxon>Pseudomonadota</taxon>
        <taxon>Betaproteobacteria</taxon>
        <taxon>Burkholderiales</taxon>
        <taxon>Burkholderiaceae</taxon>
        <taxon>Burkholderia</taxon>
        <taxon>Burkholderia cepacia complex</taxon>
    </lineage>
</organism>
<dbReference type="Gene3D" id="3.30.1450.10">
    <property type="match status" value="1"/>
</dbReference>
<feature type="chain" id="PRO_5026930076" evidence="3">
    <location>
        <begin position="27"/>
        <end position="142"/>
    </location>
</feature>
<dbReference type="InterPro" id="IPR007450">
    <property type="entry name" value="BamE_dom"/>
</dbReference>
<reference evidence="5 6" key="1">
    <citation type="submission" date="2019-09" db="EMBL/GenBank/DDBJ databases">
        <authorList>
            <person name="Depoorter E."/>
        </authorList>
    </citation>
    <scope>NUCLEOTIDE SEQUENCE [LARGE SCALE GENOMIC DNA]</scope>
    <source>
        <strain evidence="5">LMG 6863</strain>
    </source>
</reference>
<evidence type="ECO:0000313" key="6">
    <source>
        <dbReference type="Proteomes" id="UP000494170"/>
    </source>
</evidence>
<dbReference type="Pfam" id="PF04355">
    <property type="entry name" value="BamE"/>
    <property type="match status" value="1"/>
</dbReference>
<name>A0A6P2NVN5_BURL3</name>
<dbReference type="Proteomes" id="UP000494170">
    <property type="component" value="Unassembled WGS sequence"/>
</dbReference>
<dbReference type="InterPro" id="IPR037873">
    <property type="entry name" value="BamE-like"/>
</dbReference>
<dbReference type="RefSeq" id="WP_174943674.1">
    <property type="nucleotide sequence ID" value="NZ_CABVPY010000033.1"/>
</dbReference>
<evidence type="ECO:0000256" key="2">
    <source>
        <dbReference type="ARBA" id="ARBA00023136"/>
    </source>
</evidence>